<evidence type="ECO:0000256" key="1">
    <source>
        <dbReference type="SAM" id="MobiDB-lite"/>
    </source>
</evidence>
<protein>
    <recommendedName>
        <fullName evidence="2">4Fe-4S ferredoxin-type domain-containing protein</fullName>
    </recommendedName>
</protein>
<feature type="domain" description="4Fe-4S ferredoxin-type" evidence="2">
    <location>
        <begin position="741"/>
        <end position="771"/>
    </location>
</feature>
<feature type="region of interest" description="Disordered" evidence="1">
    <location>
        <begin position="965"/>
        <end position="996"/>
    </location>
</feature>
<gene>
    <name evidence="3" type="ORF">CXU22_11030</name>
</gene>
<name>A0A2N8HBC5_9BACT</name>
<sequence length="996" mass="108972">MSSKQPAPGNDIPQNHPAFLPEEEREMTRRSFMKWMGAGAALVGVGLPACRRVEKYLVPYNEGPEWSVPGVETAYATCLSMGGSARPVLAACYEGRPVKLLPSLPYPDGPGLPATAQASILDLYDPGRSKHILFHGKPASGDEFRGAFSSWSRNLRDGGSIGLLLPETDSPLVHSMLEEITRKNPGVRVYHDSPVPAPGSAMQAGLPQEVRFRVRFTRAKRILALDCDFLHENPYGNTRDFIAARSPEGLHYKEENRNRTRLYAAEGRVSLTGAHADHRLPVSPARLAIFTEELFRYIAGRKFSSRFPQPAPEAPASLTERELAWLRRCGDDLYSHPGESLVLLGEDHPELSGCVWKLNRLLGAIGTCIQLLKAPASLPHGTLEDFIRDIRQKKTDIVFLLDSGNPVLDSAHGPALAEALNGTESIHLGMYEDETSRACRWHLPAAHPLEAWGVERDRRGRFCYRQPVILPLYGGISPEEVLSGLLSTKGQLITADNSPTHLSPVYHRARKCFERAVNPENKTAAWTEALQRGYSEETAYPPLSPQEESGFGAITPDVSVTDARTHADALGSGLLELQFCPDYTIGDGRWKRNAWMQECPDPVTGVSWAASAQVSPATFRRLGGTGSGPMRCTITASAGRMEVILCPIPGVAENLVVLPLGYGGMNHVAEGQWNSNGYELRTQVNQANGCGIPPDQVVLHGLPERTEAIQGPVVQLSPFTAGGSAAAALFTPPGADTVYQWKMAIDTSRCIGCNACMIACRAENNIPVVGRDQMAKGRALDWIRIDRYFTEEGALTAIPVACQQCGKAPCESVCPVNATVHTTEGLNAMVYARCWGTRYCATNCPYRARRFNFFDYAKASEEATRLQRNPNVTVRSRGVMEKCTYCVQMVERAKIRHKSRLMKEHPGQPSTTIRVTEKDLLLPDGEAQTACQLACPAAAITFGNVLDTSSAVFRAKSLPRHMNLLPSLGTEPGTGYLAPARNPNPAMEEQDREKIH</sequence>
<dbReference type="InterPro" id="IPR006311">
    <property type="entry name" value="TAT_signal"/>
</dbReference>
<feature type="region of interest" description="Disordered" evidence="1">
    <location>
        <begin position="1"/>
        <end position="21"/>
    </location>
</feature>
<dbReference type="Gene3D" id="3.30.70.20">
    <property type="match status" value="2"/>
</dbReference>
<dbReference type="EMBL" id="PJKA01000013">
    <property type="protein sequence ID" value="PNC17155.1"/>
    <property type="molecule type" value="Genomic_DNA"/>
</dbReference>
<dbReference type="Pfam" id="PF12838">
    <property type="entry name" value="Fer4_7"/>
    <property type="match status" value="1"/>
</dbReference>
<evidence type="ECO:0000313" key="3">
    <source>
        <dbReference type="EMBL" id="PNC17155.1"/>
    </source>
</evidence>
<evidence type="ECO:0000259" key="2">
    <source>
        <dbReference type="PROSITE" id="PS51379"/>
    </source>
</evidence>
<comment type="caution">
    <text evidence="3">The sequence shown here is derived from an EMBL/GenBank/DDBJ whole genome shotgun (WGS) entry which is preliminary data.</text>
</comment>
<evidence type="ECO:0000313" key="4">
    <source>
        <dbReference type="Proteomes" id="UP000236000"/>
    </source>
</evidence>
<dbReference type="CDD" id="cd10551">
    <property type="entry name" value="PsrB"/>
    <property type="match status" value="1"/>
</dbReference>
<feature type="domain" description="4Fe-4S ferredoxin-type" evidence="2">
    <location>
        <begin position="793"/>
        <end position="824"/>
    </location>
</feature>
<dbReference type="SUPFAM" id="SSF54862">
    <property type="entry name" value="4Fe-4S ferredoxins"/>
    <property type="match status" value="1"/>
</dbReference>
<dbReference type="PANTHER" id="PTHR42783">
    <property type="entry name" value="GLUTAMATE SYNTHASE [NADPH] SMALL CHAIN"/>
    <property type="match status" value="1"/>
</dbReference>
<accession>A0A2N8HBC5</accession>
<dbReference type="SUPFAM" id="SSF53706">
    <property type="entry name" value="Formate dehydrogenase/DMSO reductase, domains 1-3"/>
    <property type="match status" value="1"/>
</dbReference>
<dbReference type="OrthoDB" id="9779457at2"/>
<proteinExistence type="predicted"/>
<organism evidence="3 4">
    <name type="scientific">Akkermansia muciniphila</name>
    <dbReference type="NCBI Taxonomy" id="239935"/>
    <lineage>
        <taxon>Bacteria</taxon>
        <taxon>Pseudomonadati</taxon>
        <taxon>Verrucomicrobiota</taxon>
        <taxon>Verrucomicrobiia</taxon>
        <taxon>Verrucomicrobiales</taxon>
        <taxon>Akkermansiaceae</taxon>
        <taxon>Akkermansia</taxon>
    </lineage>
</organism>
<dbReference type="Proteomes" id="UP000236000">
    <property type="component" value="Unassembled WGS sequence"/>
</dbReference>
<dbReference type="PROSITE" id="PS51379">
    <property type="entry name" value="4FE4S_FER_2"/>
    <property type="match status" value="2"/>
</dbReference>
<dbReference type="RefSeq" id="WP_102715436.1">
    <property type="nucleotide sequence ID" value="NZ_PJKA01000013.1"/>
</dbReference>
<dbReference type="PROSITE" id="PS51318">
    <property type="entry name" value="TAT"/>
    <property type="match status" value="1"/>
</dbReference>
<dbReference type="InterPro" id="IPR017896">
    <property type="entry name" value="4Fe4S_Fe-S-bd"/>
</dbReference>
<dbReference type="PANTHER" id="PTHR42783:SF3">
    <property type="entry name" value="GLUTAMATE SYNTHASE [NADPH] SMALL CHAIN-RELATED"/>
    <property type="match status" value="1"/>
</dbReference>
<reference evidence="3 4" key="1">
    <citation type="journal article" date="2017" name="BMC Genomics">
        <title>Genome sequencing of 39 Akkermansia muciniphila isolates reveals its population structure, genomic and functional diverisity, and global distribution in mammalian gut microbiotas.</title>
        <authorList>
            <person name="Guo X."/>
            <person name="Li S."/>
            <person name="Zhang J."/>
            <person name="Wu F."/>
            <person name="Li X."/>
            <person name="Wu D."/>
            <person name="Zhang M."/>
            <person name="Ou Z."/>
            <person name="Jie Z."/>
            <person name="Yan Q."/>
            <person name="Li P."/>
            <person name="Yi J."/>
            <person name="Peng Y."/>
        </authorList>
    </citation>
    <scope>NUCLEOTIDE SEQUENCE [LARGE SCALE GENOMIC DNA]</scope>
    <source>
        <strain evidence="3 4">GP24</strain>
    </source>
</reference>
<dbReference type="AlphaFoldDB" id="A0A2N8HBC5"/>